<evidence type="ECO:0000313" key="2">
    <source>
        <dbReference type="EMBL" id="GAA0948650.1"/>
    </source>
</evidence>
<keyword evidence="1" id="KW-0472">Membrane</keyword>
<keyword evidence="3" id="KW-1185">Reference proteome</keyword>
<keyword evidence="1" id="KW-1133">Transmembrane helix</keyword>
<sequence length="127" mass="13516">MAAGYLASLVSFVSFFSGGALFATAPARPFTGAALIAGGCLLLPPLLYYGAARLTARSLPLTRTWQGRLRWSVTAYVLTMLLTLLLDFSQVSFLLAALPAAFILGERTFRAALLACVLLACTVLALW</sequence>
<comment type="caution">
    <text evidence="2">The sequence shown here is derived from an EMBL/GenBank/DDBJ whole genome shotgun (WGS) entry which is preliminary data.</text>
</comment>
<dbReference type="Proteomes" id="UP001500665">
    <property type="component" value="Unassembled WGS sequence"/>
</dbReference>
<evidence type="ECO:0000313" key="3">
    <source>
        <dbReference type="Proteomes" id="UP001500665"/>
    </source>
</evidence>
<organism evidence="2 3">
    <name type="scientific">Actinocorallia libanotica</name>
    <dbReference type="NCBI Taxonomy" id="46162"/>
    <lineage>
        <taxon>Bacteria</taxon>
        <taxon>Bacillati</taxon>
        <taxon>Actinomycetota</taxon>
        <taxon>Actinomycetes</taxon>
        <taxon>Streptosporangiales</taxon>
        <taxon>Thermomonosporaceae</taxon>
        <taxon>Actinocorallia</taxon>
    </lineage>
</organism>
<feature type="transmembrane region" description="Helical" evidence="1">
    <location>
        <begin position="108"/>
        <end position="126"/>
    </location>
</feature>
<reference evidence="3" key="1">
    <citation type="journal article" date="2019" name="Int. J. Syst. Evol. Microbiol.">
        <title>The Global Catalogue of Microorganisms (GCM) 10K type strain sequencing project: providing services to taxonomists for standard genome sequencing and annotation.</title>
        <authorList>
            <consortium name="The Broad Institute Genomics Platform"/>
            <consortium name="The Broad Institute Genome Sequencing Center for Infectious Disease"/>
            <person name="Wu L."/>
            <person name="Ma J."/>
        </authorList>
    </citation>
    <scope>NUCLEOTIDE SEQUENCE [LARGE SCALE GENOMIC DNA]</scope>
    <source>
        <strain evidence="3">JCM 10696</strain>
    </source>
</reference>
<feature type="transmembrane region" description="Helical" evidence="1">
    <location>
        <begin position="32"/>
        <end position="52"/>
    </location>
</feature>
<evidence type="ECO:0000256" key="1">
    <source>
        <dbReference type="SAM" id="Phobius"/>
    </source>
</evidence>
<gene>
    <name evidence="2" type="ORF">GCM10009550_25230</name>
</gene>
<dbReference type="EMBL" id="BAAAHH010000008">
    <property type="protein sequence ID" value="GAA0948650.1"/>
    <property type="molecule type" value="Genomic_DNA"/>
</dbReference>
<accession>A0ABP4BCN4</accession>
<keyword evidence="1" id="KW-0812">Transmembrane</keyword>
<feature type="transmembrane region" description="Helical" evidence="1">
    <location>
        <begin position="73"/>
        <end position="102"/>
    </location>
</feature>
<name>A0ABP4BCN4_9ACTN</name>
<proteinExistence type="predicted"/>
<protein>
    <submittedName>
        <fullName evidence="2">Uncharacterized protein</fullName>
    </submittedName>
</protein>